<gene>
    <name evidence="1" type="ORF">ENV35_03640</name>
</gene>
<dbReference type="AlphaFoldDB" id="A0A7C3WVI9"/>
<accession>A0A7C3WVI9</accession>
<sequence length="170" mass="20061">MLKIEEIHIKDFYTFKSVEDKMDRLGLAYKTEIKMPTIPARIDALSDSELGRLYSEVLEYFNFIIYQFSVAKCEKLESDNRLKYVTSKLKKENDKNFECNPAYVEVLLENQKINQLMIMLEAAKTMITKRLAVISRLIEVRKLEWDKNKRDTNVNKFMPFIDSIGDVDEE</sequence>
<protein>
    <submittedName>
        <fullName evidence="1">Uncharacterized protein</fullName>
    </submittedName>
</protein>
<proteinExistence type="predicted"/>
<name>A0A7C3WVI9_9BACT</name>
<evidence type="ECO:0000313" key="1">
    <source>
        <dbReference type="EMBL" id="HGB30951.1"/>
    </source>
</evidence>
<comment type="caution">
    <text evidence="1">The sequence shown here is derived from an EMBL/GenBank/DDBJ whole genome shotgun (WGS) entry which is preliminary data.</text>
</comment>
<organism evidence="1">
    <name type="scientific">Dictyoglomus turgidum</name>
    <dbReference type="NCBI Taxonomy" id="513050"/>
    <lineage>
        <taxon>Bacteria</taxon>
        <taxon>Pseudomonadati</taxon>
        <taxon>Dictyoglomota</taxon>
        <taxon>Dictyoglomia</taxon>
        <taxon>Dictyoglomales</taxon>
        <taxon>Dictyoglomaceae</taxon>
        <taxon>Dictyoglomus</taxon>
    </lineage>
</organism>
<dbReference type="EMBL" id="DTGA01000091">
    <property type="protein sequence ID" value="HGB30951.1"/>
    <property type="molecule type" value="Genomic_DNA"/>
</dbReference>
<reference evidence="1" key="1">
    <citation type="journal article" date="2020" name="mSystems">
        <title>Genome- and Community-Level Interaction Insights into Carbon Utilization and Element Cycling Functions of Hydrothermarchaeota in Hydrothermal Sediment.</title>
        <authorList>
            <person name="Zhou Z."/>
            <person name="Liu Y."/>
            <person name="Xu W."/>
            <person name="Pan J."/>
            <person name="Luo Z.H."/>
            <person name="Li M."/>
        </authorList>
    </citation>
    <scope>NUCLEOTIDE SEQUENCE [LARGE SCALE GENOMIC DNA]</scope>
    <source>
        <strain evidence="1">SpSt-751</strain>
    </source>
</reference>